<evidence type="ECO:0000313" key="3">
    <source>
        <dbReference type="Proteomes" id="UP001500177"/>
    </source>
</evidence>
<proteinExistence type="predicted"/>
<comment type="caution">
    <text evidence="2">The sequence shown here is derived from an EMBL/GenBank/DDBJ whole genome shotgun (WGS) entry which is preliminary data.</text>
</comment>
<keyword evidence="1" id="KW-0812">Transmembrane</keyword>
<gene>
    <name evidence="2" type="ORF">GCM10009690_16130</name>
</gene>
<keyword evidence="1" id="KW-1133">Transmembrane helix</keyword>
<feature type="transmembrane region" description="Helical" evidence="1">
    <location>
        <begin position="6"/>
        <end position="28"/>
    </location>
</feature>
<accession>A0ABP4L0K8</accession>
<reference evidence="3" key="1">
    <citation type="journal article" date="2019" name="Int. J. Syst. Evol. Microbiol.">
        <title>The Global Catalogue of Microorganisms (GCM) 10K type strain sequencing project: providing services to taxonomists for standard genome sequencing and annotation.</title>
        <authorList>
            <consortium name="The Broad Institute Genomics Platform"/>
            <consortium name="The Broad Institute Genome Sequencing Center for Infectious Disease"/>
            <person name="Wu L."/>
            <person name="Ma J."/>
        </authorList>
    </citation>
    <scope>NUCLEOTIDE SEQUENCE [LARGE SCALE GENOMIC DNA]</scope>
    <source>
        <strain evidence="3">JCM 13318</strain>
    </source>
</reference>
<dbReference type="Proteomes" id="UP001500177">
    <property type="component" value="Unassembled WGS sequence"/>
</dbReference>
<evidence type="ECO:0000256" key="1">
    <source>
        <dbReference type="SAM" id="Phobius"/>
    </source>
</evidence>
<keyword evidence="1" id="KW-0472">Membrane</keyword>
<evidence type="ECO:0000313" key="2">
    <source>
        <dbReference type="EMBL" id="GAA1513960.1"/>
    </source>
</evidence>
<organism evidence="2 3">
    <name type="scientific">Brevibacterium permense</name>
    <dbReference type="NCBI Taxonomy" id="234834"/>
    <lineage>
        <taxon>Bacteria</taxon>
        <taxon>Bacillati</taxon>
        <taxon>Actinomycetota</taxon>
        <taxon>Actinomycetes</taxon>
        <taxon>Micrococcales</taxon>
        <taxon>Brevibacteriaceae</taxon>
        <taxon>Brevibacterium</taxon>
    </lineage>
</organism>
<keyword evidence="3" id="KW-1185">Reference proteome</keyword>
<name>A0ABP4L0K8_9MICO</name>
<dbReference type="RefSeq" id="WP_173151371.1">
    <property type="nucleotide sequence ID" value="NZ_BAAALX010000009.1"/>
</dbReference>
<protein>
    <submittedName>
        <fullName evidence="2">Uncharacterized protein</fullName>
    </submittedName>
</protein>
<dbReference type="EMBL" id="BAAALX010000009">
    <property type="protein sequence ID" value="GAA1513960.1"/>
    <property type="molecule type" value="Genomic_DNA"/>
</dbReference>
<sequence>MEPIAALIIWALSLVILVFVIGAGVRVGMRWSRIDERKEQEARNQPAYRDGQSVFNYKPNKKFK</sequence>